<sequence>MTTASISSEVTNNHILPFIPIVCIWRPFLPTIHASPLSLLNYLRRRPPPSSLDLSTPSYMLLSNVTILTYPKGKIHFMLRQTMLVLILDLVFPFVCSDGEVTSSTPTLDLNPTISNISQHLAPSGRISITIHPRSKTKEKRRQAKFRQRQGERRKSMVRPMQPLDGEQVSIQEEHASNCTPVSQTPSSSTAETAATYITSLWRPTINPSQQAAIVTATPQIVATQQTKIHVSQQQSFPHNSGT</sequence>
<feature type="compositionally biased region" description="Basic residues" evidence="1">
    <location>
        <begin position="133"/>
        <end position="148"/>
    </location>
</feature>
<protein>
    <submittedName>
        <fullName evidence="2">Uncharacterized protein</fullName>
    </submittedName>
</protein>
<organism evidence="2 3">
    <name type="scientific">Lactuca saligna</name>
    <name type="common">Willowleaf lettuce</name>
    <dbReference type="NCBI Taxonomy" id="75948"/>
    <lineage>
        <taxon>Eukaryota</taxon>
        <taxon>Viridiplantae</taxon>
        <taxon>Streptophyta</taxon>
        <taxon>Embryophyta</taxon>
        <taxon>Tracheophyta</taxon>
        <taxon>Spermatophyta</taxon>
        <taxon>Magnoliopsida</taxon>
        <taxon>eudicotyledons</taxon>
        <taxon>Gunneridae</taxon>
        <taxon>Pentapetalae</taxon>
        <taxon>asterids</taxon>
        <taxon>campanulids</taxon>
        <taxon>Asterales</taxon>
        <taxon>Asteraceae</taxon>
        <taxon>Cichorioideae</taxon>
        <taxon>Cichorieae</taxon>
        <taxon>Lactucinae</taxon>
        <taxon>Lactuca</taxon>
    </lineage>
</organism>
<evidence type="ECO:0000313" key="2">
    <source>
        <dbReference type="EMBL" id="CAI9297348.1"/>
    </source>
</evidence>
<evidence type="ECO:0000256" key="1">
    <source>
        <dbReference type="SAM" id="MobiDB-lite"/>
    </source>
</evidence>
<accession>A0AA35ZS42</accession>
<keyword evidence="3" id="KW-1185">Reference proteome</keyword>
<dbReference type="AlphaFoldDB" id="A0AA35ZS42"/>
<dbReference type="Proteomes" id="UP001177003">
    <property type="component" value="Chromosome 8"/>
</dbReference>
<evidence type="ECO:0000313" key="3">
    <source>
        <dbReference type="Proteomes" id="UP001177003"/>
    </source>
</evidence>
<gene>
    <name evidence="2" type="ORF">LSALG_LOCUS36171</name>
</gene>
<name>A0AA35ZS42_LACSI</name>
<feature type="region of interest" description="Disordered" evidence="1">
    <location>
        <begin position="133"/>
        <end position="157"/>
    </location>
</feature>
<dbReference type="EMBL" id="OX465084">
    <property type="protein sequence ID" value="CAI9297348.1"/>
    <property type="molecule type" value="Genomic_DNA"/>
</dbReference>
<reference evidence="2" key="1">
    <citation type="submission" date="2023-04" db="EMBL/GenBank/DDBJ databases">
        <authorList>
            <person name="Vijverberg K."/>
            <person name="Xiong W."/>
            <person name="Schranz E."/>
        </authorList>
    </citation>
    <scope>NUCLEOTIDE SEQUENCE</scope>
</reference>
<proteinExistence type="predicted"/>